<dbReference type="OrthoDB" id="2751369at2759"/>
<dbReference type="Proteomes" id="UP000053257">
    <property type="component" value="Unassembled WGS sequence"/>
</dbReference>
<dbReference type="EMBL" id="KN840512">
    <property type="protein sequence ID" value="KIP06685.1"/>
    <property type="molecule type" value="Genomic_DNA"/>
</dbReference>
<keyword evidence="3" id="KW-1185">Reference proteome</keyword>
<feature type="compositionally biased region" description="Acidic residues" evidence="1">
    <location>
        <begin position="133"/>
        <end position="155"/>
    </location>
</feature>
<dbReference type="AlphaFoldDB" id="A0A0C3SA20"/>
<reference evidence="2 3" key="1">
    <citation type="journal article" date="2014" name="PLoS Genet.">
        <title>Analysis of the Phlebiopsis gigantea genome, transcriptome and secretome provides insight into its pioneer colonization strategies of wood.</title>
        <authorList>
            <person name="Hori C."/>
            <person name="Ishida T."/>
            <person name="Igarashi K."/>
            <person name="Samejima M."/>
            <person name="Suzuki H."/>
            <person name="Master E."/>
            <person name="Ferreira P."/>
            <person name="Ruiz-Duenas F.J."/>
            <person name="Held B."/>
            <person name="Canessa P."/>
            <person name="Larrondo L.F."/>
            <person name="Schmoll M."/>
            <person name="Druzhinina I.S."/>
            <person name="Kubicek C.P."/>
            <person name="Gaskell J.A."/>
            <person name="Kersten P."/>
            <person name="St John F."/>
            <person name="Glasner J."/>
            <person name="Sabat G."/>
            <person name="Splinter BonDurant S."/>
            <person name="Syed K."/>
            <person name="Yadav J."/>
            <person name="Mgbeahuruike A.C."/>
            <person name="Kovalchuk A."/>
            <person name="Asiegbu F.O."/>
            <person name="Lackner G."/>
            <person name="Hoffmeister D."/>
            <person name="Rencoret J."/>
            <person name="Gutierrez A."/>
            <person name="Sun H."/>
            <person name="Lindquist E."/>
            <person name="Barry K."/>
            <person name="Riley R."/>
            <person name="Grigoriev I.V."/>
            <person name="Henrissat B."/>
            <person name="Kues U."/>
            <person name="Berka R.M."/>
            <person name="Martinez A.T."/>
            <person name="Covert S.F."/>
            <person name="Blanchette R.A."/>
            <person name="Cullen D."/>
        </authorList>
    </citation>
    <scope>NUCLEOTIDE SEQUENCE [LARGE SCALE GENOMIC DNA]</scope>
    <source>
        <strain evidence="2 3">11061_1 CR5-6</strain>
    </source>
</reference>
<evidence type="ECO:0000256" key="1">
    <source>
        <dbReference type="SAM" id="MobiDB-lite"/>
    </source>
</evidence>
<protein>
    <submittedName>
        <fullName evidence="2">Uncharacterized protein</fullName>
    </submittedName>
</protein>
<gene>
    <name evidence="2" type="ORF">PHLGIDRAFT_448054</name>
</gene>
<evidence type="ECO:0000313" key="2">
    <source>
        <dbReference type="EMBL" id="KIP06685.1"/>
    </source>
</evidence>
<name>A0A0C3SA20_PHLG1</name>
<sequence>MGFQDSLCFVCGVAATGGPGSFYASRRLNEAAQLIDAEFREAGLCEDVEDLQQVILGPFVTLFNGKELPKGMGRKAYSATWIGLGYWSEDGQPRFYRSRSGQSLPDGRDVEVRRLRGAEGYCGQFNRIVEDRAEGEEYEDDYDDEEDDERDEEEKEAQVMEKNVAEDTVCDPDEGSAIFLCENCYHYLEAWLDTAGLPARSHAFPDDPEDMPFAGELYEIVSSQARGAGGLLPDFEYDGIEGTLEQRQDSIFPGCWQPKGHLAKAIQGGLRDAALVPALLRDGRAWMFTRPDMCAPLSHINTSIH</sequence>
<evidence type="ECO:0000313" key="3">
    <source>
        <dbReference type="Proteomes" id="UP000053257"/>
    </source>
</evidence>
<dbReference type="HOGENOM" id="CLU_912494_0_0_1"/>
<proteinExistence type="predicted"/>
<feature type="region of interest" description="Disordered" evidence="1">
    <location>
        <begin position="133"/>
        <end position="161"/>
    </location>
</feature>
<accession>A0A0C3SA20</accession>
<organism evidence="2 3">
    <name type="scientific">Phlebiopsis gigantea (strain 11061_1 CR5-6)</name>
    <name type="common">White-rot fungus</name>
    <name type="synonym">Peniophora gigantea</name>
    <dbReference type="NCBI Taxonomy" id="745531"/>
    <lineage>
        <taxon>Eukaryota</taxon>
        <taxon>Fungi</taxon>
        <taxon>Dikarya</taxon>
        <taxon>Basidiomycota</taxon>
        <taxon>Agaricomycotina</taxon>
        <taxon>Agaricomycetes</taxon>
        <taxon>Polyporales</taxon>
        <taxon>Phanerochaetaceae</taxon>
        <taxon>Phlebiopsis</taxon>
    </lineage>
</organism>